<evidence type="ECO:0000313" key="13">
    <source>
        <dbReference type="EMBL" id="KAF7818250.1"/>
    </source>
</evidence>
<dbReference type="CDD" id="cd10017">
    <property type="entry name" value="B3_DNA"/>
    <property type="match status" value="1"/>
</dbReference>
<dbReference type="InterPro" id="IPR015300">
    <property type="entry name" value="DNA-bd_pseudobarrel_sf"/>
</dbReference>
<dbReference type="PROSITE" id="PS51745">
    <property type="entry name" value="PB1"/>
    <property type="match status" value="1"/>
</dbReference>
<dbReference type="Gene3D" id="3.10.20.90">
    <property type="entry name" value="Phosphatidylinositol 3-kinase Catalytic Subunit, Chain A, domain 1"/>
    <property type="match status" value="1"/>
</dbReference>
<feature type="domain" description="PB1" evidence="12">
    <location>
        <begin position="622"/>
        <end position="704"/>
    </location>
</feature>
<evidence type="ECO:0000256" key="1">
    <source>
        <dbReference type="ARBA" id="ARBA00004123"/>
    </source>
</evidence>
<reference evidence="13" key="1">
    <citation type="submission" date="2020-09" db="EMBL/GenBank/DDBJ databases">
        <title>Genome-Enabled Discovery of Anthraquinone Biosynthesis in Senna tora.</title>
        <authorList>
            <person name="Kang S.-H."/>
            <person name="Pandey R.P."/>
            <person name="Lee C.-M."/>
            <person name="Sim J.-S."/>
            <person name="Jeong J.-T."/>
            <person name="Choi B.-S."/>
            <person name="Jung M."/>
            <person name="Ginzburg D."/>
            <person name="Zhao K."/>
            <person name="Won S.Y."/>
            <person name="Oh T.-J."/>
            <person name="Yu Y."/>
            <person name="Kim N.-H."/>
            <person name="Lee O.R."/>
            <person name="Lee T.-H."/>
            <person name="Bashyal P."/>
            <person name="Kim T.-S."/>
            <person name="Lee W.-H."/>
            <person name="Kawkins C."/>
            <person name="Kim C.-K."/>
            <person name="Kim J.S."/>
            <person name="Ahn B.O."/>
            <person name="Rhee S.Y."/>
            <person name="Sohng J.K."/>
        </authorList>
    </citation>
    <scope>NUCLEOTIDE SEQUENCE</scope>
    <source>
        <tissue evidence="13">Leaf</tissue>
    </source>
</reference>
<keyword evidence="8 9" id="KW-0927">Auxin signaling pathway</keyword>
<evidence type="ECO:0000256" key="7">
    <source>
        <dbReference type="ARBA" id="ARBA00023242"/>
    </source>
</evidence>
<dbReference type="PANTHER" id="PTHR31384:SF25">
    <property type="entry name" value="AUXIN RESPONSE FACTOR"/>
    <property type="match status" value="1"/>
</dbReference>
<comment type="subcellular location">
    <subcellularLocation>
        <location evidence="1 9">Nucleus</location>
    </subcellularLocation>
</comment>
<dbReference type="InterPro" id="IPR053793">
    <property type="entry name" value="PB1-like"/>
</dbReference>
<evidence type="ECO:0000256" key="5">
    <source>
        <dbReference type="ARBA" id="ARBA00023125"/>
    </source>
</evidence>
<organism evidence="13 14">
    <name type="scientific">Senna tora</name>
    <dbReference type="NCBI Taxonomy" id="362788"/>
    <lineage>
        <taxon>Eukaryota</taxon>
        <taxon>Viridiplantae</taxon>
        <taxon>Streptophyta</taxon>
        <taxon>Embryophyta</taxon>
        <taxon>Tracheophyta</taxon>
        <taxon>Spermatophyta</taxon>
        <taxon>Magnoliopsida</taxon>
        <taxon>eudicotyledons</taxon>
        <taxon>Gunneridae</taxon>
        <taxon>Pentapetalae</taxon>
        <taxon>rosids</taxon>
        <taxon>fabids</taxon>
        <taxon>Fabales</taxon>
        <taxon>Fabaceae</taxon>
        <taxon>Caesalpinioideae</taxon>
        <taxon>Cassia clade</taxon>
        <taxon>Senna</taxon>
    </lineage>
</organism>
<dbReference type="SUPFAM" id="SSF101936">
    <property type="entry name" value="DNA-binding pseudobarrel domain"/>
    <property type="match status" value="1"/>
</dbReference>
<proteinExistence type="inferred from homology"/>
<evidence type="ECO:0000256" key="2">
    <source>
        <dbReference type="ARBA" id="ARBA00007853"/>
    </source>
</evidence>
<comment type="caution">
    <text evidence="13">The sequence shown here is derived from an EMBL/GenBank/DDBJ whole genome shotgun (WGS) entry which is preliminary data.</text>
</comment>
<name>A0A834TAJ7_9FABA</name>
<evidence type="ECO:0000256" key="9">
    <source>
        <dbReference type="RuleBase" id="RU004561"/>
    </source>
</evidence>
<dbReference type="FunFam" id="2.40.330.10:FF:000001">
    <property type="entry name" value="Auxin response factor"/>
    <property type="match status" value="1"/>
</dbReference>
<keyword evidence="14" id="KW-1185">Reference proteome</keyword>
<evidence type="ECO:0000256" key="8">
    <source>
        <dbReference type="ARBA" id="ARBA00023294"/>
    </source>
</evidence>
<evidence type="ECO:0000256" key="6">
    <source>
        <dbReference type="ARBA" id="ARBA00023163"/>
    </source>
</evidence>
<dbReference type="Pfam" id="PF06507">
    <property type="entry name" value="ARF_AD"/>
    <property type="match status" value="1"/>
</dbReference>
<evidence type="ECO:0000259" key="12">
    <source>
        <dbReference type="PROSITE" id="PS51745"/>
    </source>
</evidence>
<dbReference type="GO" id="GO:0003677">
    <property type="term" value="F:DNA binding"/>
    <property type="evidence" value="ECO:0007669"/>
    <property type="project" value="UniProtKB-KW"/>
</dbReference>
<evidence type="ECO:0000313" key="14">
    <source>
        <dbReference type="Proteomes" id="UP000634136"/>
    </source>
</evidence>
<feature type="region of interest" description="Disordered" evidence="10">
    <location>
        <begin position="526"/>
        <end position="552"/>
    </location>
</feature>
<dbReference type="Proteomes" id="UP000634136">
    <property type="component" value="Unassembled WGS sequence"/>
</dbReference>
<comment type="similarity">
    <text evidence="2 9">Belongs to the ARF family.</text>
</comment>
<dbReference type="EMBL" id="JAAIUW010000008">
    <property type="protein sequence ID" value="KAF7818250.1"/>
    <property type="molecule type" value="Genomic_DNA"/>
</dbReference>
<dbReference type="PANTHER" id="PTHR31384">
    <property type="entry name" value="AUXIN RESPONSE FACTOR 4-RELATED"/>
    <property type="match status" value="1"/>
</dbReference>
<evidence type="ECO:0000256" key="10">
    <source>
        <dbReference type="SAM" id="MobiDB-lite"/>
    </source>
</evidence>
<sequence length="741" mass="82314">MRDKRRIMDIAIAAASNQGGAATLPEAAAQTPTSNYDAAPLQDVNDDLYKELWQACAGPSVKVPRMGELVFYFPQGHLEQVAALIPPDGQIEIPVYDLPSKILCRVLSVHLMAEAYSDEVFAQITLLPESNEEALSSVGRNSCLLPSRTTIARKTLTQSDTSTHGGFSIPKRLADECFPPLDLSQQPPSQDLVVKDLHGFIWNFRHIYRGQPKRHLLTSGWSTFVNSKKLVAGDTCIFVRGEDGQLRIGIRRARKQHNNASTSASVISGHSMQLGILTSASFAIGTGTRFIAYYHPWTNSSEFIIPLDHYMKSTKMEYSFGMRVQMQCEAEESTKRYTGIIMGIDDIDGVRWPRSEWRCLKVQWDGMPETYMRPDRVSPWNIEPLDLEGKKIPNLPPPKKPRVVSPSLPVFCRFTKDDIDLNSVKHASQRSERDLQGQDYNEVGSQLAEKLLLTDARPPSNAALYDPQLRMTNQLHFQLQSPLCHSLGSSVSFPDDNISTSSLPKQPPIPTTYEACKTVSVTRYFSPSKGNSNDSESQVWRASDSRDENEVPFGQPGSYGRFEYKLFGVSLNNPELPSPQVPISSNTSNQFSVPPMSQSSISATIPVTSQKKCKKCCSVSSRSCTKVLKHGSALGRSIDLTRISGYAELISELDSMFDFKGSLIDGSSGWNVISIDDDGDLAMFGDYPWQDFQRTVQKMIIRPREETNNLNAIIASTTDSTTLNRCANKDVYESDSTNAAM</sequence>
<dbReference type="SMART" id="SM01019">
    <property type="entry name" value="B3"/>
    <property type="match status" value="1"/>
</dbReference>
<dbReference type="Gene3D" id="2.40.330.10">
    <property type="entry name" value="DNA-binding pseudobarrel domain"/>
    <property type="match status" value="1"/>
</dbReference>
<dbReference type="GO" id="GO:0006355">
    <property type="term" value="P:regulation of DNA-templated transcription"/>
    <property type="evidence" value="ECO:0007669"/>
    <property type="project" value="InterPro"/>
</dbReference>
<dbReference type="InterPro" id="IPR010525">
    <property type="entry name" value="ARF_dom"/>
</dbReference>
<keyword evidence="6 9" id="KW-0804">Transcription</keyword>
<dbReference type="Pfam" id="PF02362">
    <property type="entry name" value="B3"/>
    <property type="match status" value="1"/>
</dbReference>
<keyword evidence="5 9" id="KW-0238">DNA-binding</keyword>
<dbReference type="OrthoDB" id="1668982at2759"/>
<comment type="function">
    <text evidence="9">Auxin response factors (ARFs) are transcriptional factors that bind specifically to the DNA sequence 5'-TGTCTC-3' found in the auxin-responsive promoter elements (AuxREs).</text>
</comment>
<dbReference type="InterPro" id="IPR044835">
    <property type="entry name" value="ARF_plant"/>
</dbReference>
<comment type="subunit">
    <text evidence="3 9">Homodimers and heterodimers.</text>
</comment>
<dbReference type="GO" id="GO:0005634">
    <property type="term" value="C:nucleus"/>
    <property type="evidence" value="ECO:0007669"/>
    <property type="project" value="UniProtKB-SubCell"/>
</dbReference>
<dbReference type="FunFam" id="2.30.30.1040:FF:000001">
    <property type="entry name" value="Auxin response factor"/>
    <property type="match status" value="1"/>
</dbReference>
<feature type="domain" description="TF-B3" evidence="11">
    <location>
        <begin position="152"/>
        <end position="254"/>
    </location>
</feature>
<evidence type="ECO:0000256" key="3">
    <source>
        <dbReference type="ARBA" id="ARBA00011726"/>
    </source>
</evidence>
<dbReference type="PROSITE" id="PS50863">
    <property type="entry name" value="B3"/>
    <property type="match status" value="1"/>
</dbReference>
<dbReference type="InterPro" id="IPR003340">
    <property type="entry name" value="B3_DNA-bd"/>
</dbReference>
<dbReference type="AlphaFoldDB" id="A0A834TAJ7"/>
<dbReference type="GO" id="GO:0009734">
    <property type="term" value="P:auxin-activated signaling pathway"/>
    <property type="evidence" value="ECO:0007669"/>
    <property type="project" value="UniProtKB-KW"/>
</dbReference>
<evidence type="ECO:0000259" key="11">
    <source>
        <dbReference type="PROSITE" id="PS50863"/>
    </source>
</evidence>
<keyword evidence="4 9" id="KW-0805">Transcription regulation</keyword>
<gene>
    <name evidence="13" type="ORF">G2W53_023705</name>
</gene>
<feature type="compositionally biased region" description="Polar residues" evidence="10">
    <location>
        <begin position="526"/>
        <end position="540"/>
    </location>
</feature>
<evidence type="ECO:0000256" key="4">
    <source>
        <dbReference type="ARBA" id="ARBA00023015"/>
    </source>
</evidence>
<dbReference type="Gene3D" id="2.30.30.1040">
    <property type="match status" value="1"/>
</dbReference>
<protein>
    <recommendedName>
        <fullName evidence="9">Auxin response factor</fullName>
    </recommendedName>
</protein>
<keyword evidence="7 9" id="KW-0539">Nucleus</keyword>
<accession>A0A834TAJ7</accession>
<dbReference type="SUPFAM" id="SSF54277">
    <property type="entry name" value="CAD &amp; PB1 domains"/>
    <property type="match status" value="1"/>
</dbReference>